<evidence type="ECO:0000256" key="4">
    <source>
        <dbReference type="ARBA" id="ARBA00008343"/>
    </source>
</evidence>
<keyword evidence="14 16" id="KW-0326">Glycosidase</keyword>
<dbReference type="GO" id="GO:0046872">
    <property type="term" value="F:metal ion binding"/>
    <property type="evidence" value="ECO:0007669"/>
    <property type="project" value="UniProtKB-KW"/>
</dbReference>
<dbReference type="Proteomes" id="UP000215196">
    <property type="component" value="Chromosome 1"/>
</dbReference>
<keyword evidence="17" id="KW-1185">Reference proteome</keyword>
<dbReference type="PANTHER" id="PTHR42944:SF1">
    <property type="entry name" value="ADENINE DNA GLYCOSYLASE"/>
    <property type="match status" value="1"/>
</dbReference>
<gene>
    <name evidence="16" type="primary">mutY</name>
    <name evidence="16" type="ORF">SAMEA4412677_02468</name>
</gene>
<evidence type="ECO:0000256" key="3">
    <source>
        <dbReference type="ARBA" id="ARBA00002933"/>
    </source>
</evidence>
<proteinExistence type="inferred from homology"/>
<evidence type="ECO:0000256" key="1">
    <source>
        <dbReference type="ARBA" id="ARBA00000843"/>
    </source>
</evidence>
<sequence length="350" mass="40925">MKRNKQNPDFVHIGRKLLKWYDSNARALPWRNTKQPYNIWISEIILQQTQVKQGLNHYLNFVERFPDVQALAAAETDEVLLYWKGMGYYSRALNLHKAAKQVVEDFNGNFPEKYEDILKLKGIGKYTAAAISSICFDEKIPAVDGNFYRVVSRLFADDFDISQSSAFKYFSELSMMMMPENKPGDFNQAVMDLGSEICRPKKPDCGSCPLNENCIAFQSGTVHKFPVKLKRTKTTDLFLKYYFVHHKNQFLLKQRADDFIWKKLYEFPDEVPVEFEQFVENSTVVKHKLTHKNLTIQIETVNLTDEVDFISLAKRNHFNVVDFSESKKKSFPKPLENFIDKWIQRPTEIK</sequence>
<dbReference type="SMART" id="SM00478">
    <property type="entry name" value="ENDO3c"/>
    <property type="match status" value="1"/>
</dbReference>
<protein>
    <recommendedName>
        <fullName evidence="6">Adenine DNA glycosylase</fullName>
        <ecNumber evidence="5">3.2.2.31</ecNumber>
    </recommendedName>
</protein>
<evidence type="ECO:0000256" key="7">
    <source>
        <dbReference type="ARBA" id="ARBA00022485"/>
    </source>
</evidence>
<dbReference type="GO" id="GO:0006298">
    <property type="term" value="P:mismatch repair"/>
    <property type="evidence" value="ECO:0007669"/>
    <property type="project" value="TreeGrafter"/>
</dbReference>
<dbReference type="FunFam" id="1.10.340.30:FF:000002">
    <property type="entry name" value="Adenine DNA glycosylase"/>
    <property type="match status" value="1"/>
</dbReference>
<evidence type="ECO:0000313" key="16">
    <source>
        <dbReference type="EMBL" id="SNV50724.1"/>
    </source>
</evidence>
<evidence type="ECO:0000259" key="15">
    <source>
        <dbReference type="SMART" id="SM00478"/>
    </source>
</evidence>
<dbReference type="SUPFAM" id="SSF48150">
    <property type="entry name" value="DNA-glycosylase"/>
    <property type="match status" value="1"/>
</dbReference>
<dbReference type="InterPro" id="IPR005760">
    <property type="entry name" value="A/G_AdeGlyc_MutY"/>
</dbReference>
<evidence type="ECO:0000313" key="17">
    <source>
        <dbReference type="Proteomes" id="UP000215196"/>
    </source>
</evidence>
<evidence type="ECO:0000256" key="2">
    <source>
        <dbReference type="ARBA" id="ARBA00001966"/>
    </source>
</evidence>
<dbReference type="PANTHER" id="PTHR42944">
    <property type="entry name" value="ADENINE DNA GLYCOSYLASE"/>
    <property type="match status" value="1"/>
</dbReference>
<dbReference type="EMBL" id="LT906465">
    <property type="protein sequence ID" value="SNV50724.1"/>
    <property type="molecule type" value="Genomic_DNA"/>
</dbReference>
<evidence type="ECO:0000256" key="14">
    <source>
        <dbReference type="ARBA" id="ARBA00023295"/>
    </source>
</evidence>
<dbReference type="GO" id="GO:0000701">
    <property type="term" value="F:purine-specific mismatch base pair DNA N-glycosylase activity"/>
    <property type="evidence" value="ECO:0007669"/>
    <property type="project" value="UniProtKB-EC"/>
</dbReference>
<comment type="function">
    <text evidence="3">Adenine glycosylase active on G-A mispairs. MutY also corrects error-prone DNA synthesis past GO lesions which are due to the oxidatively damaged form of guanine: 7,8-dihydro-8-oxoguanine (8-oxo-dGTP).</text>
</comment>
<dbReference type="InterPro" id="IPR003651">
    <property type="entry name" value="Endonuclease3_FeS-loop_motif"/>
</dbReference>
<comment type="catalytic activity">
    <reaction evidence="1">
        <text>Hydrolyzes free adenine bases from 7,8-dihydro-8-oxoguanine:adenine mismatched double-stranded DNA, leaving an apurinic site.</text>
        <dbReference type="EC" id="3.2.2.31"/>
    </reaction>
</comment>
<keyword evidence="12" id="KW-0411">Iron-sulfur</keyword>
<reference evidence="16 17" key="1">
    <citation type="submission" date="2017-06" db="EMBL/GenBank/DDBJ databases">
        <authorList>
            <consortium name="Pathogen Informatics"/>
        </authorList>
    </citation>
    <scope>NUCLEOTIDE SEQUENCE [LARGE SCALE GENOMIC DNA]</scope>
    <source>
        <strain evidence="16 17">NCTC13490</strain>
    </source>
</reference>
<dbReference type="GO" id="GO:0006284">
    <property type="term" value="P:base-excision repair"/>
    <property type="evidence" value="ECO:0007669"/>
    <property type="project" value="InterPro"/>
</dbReference>
<evidence type="ECO:0000256" key="9">
    <source>
        <dbReference type="ARBA" id="ARBA00022763"/>
    </source>
</evidence>
<comment type="similarity">
    <text evidence="4">Belongs to the Nth/MutY family.</text>
</comment>
<name>A0A239XXI5_9FLAO</name>
<dbReference type="Pfam" id="PF00730">
    <property type="entry name" value="HhH-GPD"/>
    <property type="match status" value="1"/>
</dbReference>
<dbReference type="InterPro" id="IPR023170">
    <property type="entry name" value="HhH_base_excis_C"/>
</dbReference>
<dbReference type="NCBIfam" id="TIGR01084">
    <property type="entry name" value="mutY"/>
    <property type="match status" value="1"/>
</dbReference>
<dbReference type="EC" id="3.2.2.31" evidence="5"/>
<dbReference type="InterPro" id="IPR003265">
    <property type="entry name" value="HhH-GPD_domain"/>
</dbReference>
<evidence type="ECO:0000256" key="12">
    <source>
        <dbReference type="ARBA" id="ARBA00023014"/>
    </source>
</evidence>
<dbReference type="InterPro" id="IPR011257">
    <property type="entry name" value="DNA_glycosylase"/>
</dbReference>
<dbReference type="Gene3D" id="1.10.340.30">
    <property type="entry name" value="Hypothetical protein, domain 2"/>
    <property type="match status" value="1"/>
</dbReference>
<accession>A0A239XXI5</accession>
<dbReference type="GO" id="GO:0051539">
    <property type="term" value="F:4 iron, 4 sulfur cluster binding"/>
    <property type="evidence" value="ECO:0007669"/>
    <property type="project" value="UniProtKB-KW"/>
</dbReference>
<dbReference type="Pfam" id="PF14815">
    <property type="entry name" value="NUDIX_4"/>
    <property type="match status" value="1"/>
</dbReference>
<dbReference type="RefSeq" id="WP_095073616.1">
    <property type="nucleotide sequence ID" value="NZ_LT906465.1"/>
</dbReference>
<keyword evidence="11" id="KW-0408">Iron</keyword>
<dbReference type="KEGG" id="ctak:4412677_02468"/>
<keyword evidence="13" id="KW-0234">DNA repair</keyword>
<keyword evidence="7" id="KW-0004">4Fe-4S</keyword>
<dbReference type="GO" id="GO:0035485">
    <property type="term" value="F:adenine/guanine mispair binding"/>
    <property type="evidence" value="ECO:0007669"/>
    <property type="project" value="TreeGrafter"/>
</dbReference>
<feature type="domain" description="HhH-GPD" evidence="15">
    <location>
        <begin position="45"/>
        <end position="196"/>
    </location>
</feature>
<organism evidence="16 17">
    <name type="scientific">Chryseobacterium taklimakanense</name>
    <dbReference type="NCBI Taxonomy" id="536441"/>
    <lineage>
        <taxon>Bacteria</taxon>
        <taxon>Pseudomonadati</taxon>
        <taxon>Bacteroidota</taxon>
        <taxon>Flavobacteriia</taxon>
        <taxon>Flavobacteriales</taxon>
        <taxon>Weeksellaceae</taxon>
        <taxon>Chryseobacterium group</taxon>
        <taxon>Chryseobacterium</taxon>
    </lineage>
</organism>
<keyword evidence="8" id="KW-0479">Metal-binding</keyword>
<evidence type="ECO:0000256" key="6">
    <source>
        <dbReference type="ARBA" id="ARBA00022023"/>
    </source>
</evidence>
<dbReference type="SMART" id="SM00525">
    <property type="entry name" value="FES"/>
    <property type="match status" value="1"/>
</dbReference>
<evidence type="ECO:0000256" key="8">
    <source>
        <dbReference type="ARBA" id="ARBA00022723"/>
    </source>
</evidence>
<evidence type="ECO:0000256" key="11">
    <source>
        <dbReference type="ARBA" id="ARBA00023004"/>
    </source>
</evidence>
<keyword evidence="10 16" id="KW-0378">Hydrolase</keyword>
<evidence type="ECO:0000256" key="10">
    <source>
        <dbReference type="ARBA" id="ARBA00022801"/>
    </source>
</evidence>
<dbReference type="CDD" id="cd00056">
    <property type="entry name" value="ENDO3c"/>
    <property type="match status" value="1"/>
</dbReference>
<dbReference type="SUPFAM" id="SSF55811">
    <property type="entry name" value="Nudix"/>
    <property type="match status" value="1"/>
</dbReference>
<dbReference type="Gene3D" id="1.10.1670.10">
    <property type="entry name" value="Helix-hairpin-Helix base-excision DNA repair enzymes (C-terminal)"/>
    <property type="match status" value="1"/>
</dbReference>
<comment type="cofactor">
    <cofactor evidence="2">
        <name>[4Fe-4S] cluster</name>
        <dbReference type="ChEBI" id="CHEBI:49883"/>
    </cofactor>
</comment>
<evidence type="ECO:0000256" key="5">
    <source>
        <dbReference type="ARBA" id="ARBA00012045"/>
    </source>
</evidence>
<dbReference type="GO" id="GO:0032357">
    <property type="term" value="F:oxidized purine DNA binding"/>
    <property type="evidence" value="ECO:0007669"/>
    <property type="project" value="TreeGrafter"/>
</dbReference>
<dbReference type="InterPro" id="IPR044298">
    <property type="entry name" value="MIG/MutY"/>
</dbReference>
<dbReference type="AlphaFoldDB" id="A0A239XXI5"/>
<dbReference type="GO" id="GO:0034039">
    <property type="term" value="F:8-oxo-7,8-dihydroguanine DNA N-glycosylase activity"/>
    <property type="evidence" value="ECO:0007669"/>
    <property type="project" value="TreeGrafter"/>
</dbReference>
<keyword evidence="9" id="KW-0227">DNA damage</keyword>
<dbReference type="InterPro" id="IPR029119">
    <property type="entry name" value="MutY_C"/>
</dbReference>
<evidence type="ECO:0000256" key="13">
    <source>
        <dbReference type="ARBA" id="ARBA00023204"/>
    </source>
</evidence>
<dbReference type="InterPro" id="IPR015797">
    <property type="entry name" value="NUDIX_hydrolase-like_dom_sf"/>
</dbReference>